<dbReference type="EMBL" id="JAVRHV010000001">
    <property type="protein sequence ID" value="MDT0551802.1"/>
    <property type="molecule type" value="Genomic_DNA"/>
</dbReference>
<dbReference type="RefSeq" id="WP_311591605.1">
    <property type="nucleotide sequence ID" value="NZ_JAVRHV010000001.1"/>
</dbReference>
<protein>
    <recommendedName>
        <fullName evidence="3">Lipoprotein</fullName>
    </recommendedName>
</protein>
<keyword evidence="2" id="KW-1185">Reference proteome</keyword>
<dbReference type="PROSITE" id="PS51257">
    <property type="entry name" value="PROKAR_LIPOPROTEIN"/>
    <property type="match status" value="1"/>
</dbReference>
<evidence type="ECO:0000313" key="2">
    <source>
        <dbReference type="Proteomes" id="UP001252186"/>
    </source>
</evidence>
<reference evidence="1 2" key="1">
    <citation type="submission" date="2023-09" db="EMBL/GenBank/DDBJ databases">
        <authorList>
            <person name="Rey-Velasco X."/>
        </authorList>
    </citation>
    <scope>NUCLEOTIDE SEQUENCE [LARGE SCALE GENOMIC DNA]</scope>
    <source>
        <strain evidence="1 2">P050</strain>
    </source>
</reference>
<dbReference type="Proteomes" id="UP001252186">
    <property type="component" value="Unassembled WGS sequence"/>
</dbReference>
<accession>A0ABU2Y1C1</accession>
<name>A0ABU2Y1C1_9FLAO</name>
<gene>
    <name evidence="1" type="ORF">RM519_00970</name>
</gene>
<organism evidence="1 2">
    <name type="scientific">Urechidicola vernalis</name>
    <dbReference type="NCBI Taxonomy" id="3075600"/>
    <lineage>
        <taxon>Bacteria</taxon>
        <taxon>Pseudomonadati</taxon>
        <taxon>Bacteroidota</taxon>
        <taxon>Flavobacteriia</taxon>
        <taxon>Flavobacteriales</taxon>
        <taxon>Flavobacteriaceae</taxon>
        <taxon>Urechidicola</taxon>
    </lineage>
</organism>
<evidence type="ECO:0008006" key="3">
    <source>
        <dbReference type="Google" id="ProtNLM"/>
    </source>
</evidence>
<evidence type="ECO:0000313" key="1">
    <source>
        <dbReference type="EMBL" id="MDT0551802.1"/>
    </source>
</evidence>
<sequence>MKKYITLLLCLVFVACDDGDIAIPAFEFEDEVHNCEVRNGNYTLFRLGIAEGLIVTIAETYFKEEETSTELGITSENVIYRTFSSEVSPAYFCSDIPPTEPTILSNWTGVSGVSNLILIDTVEELDDMGILIGYTHHISFQNLKVEKGENYLAFEEGTFGEFFIPLN</sequence>
<comment type="caution">
    <text evidence="1">The sequence shown here is derived from an EMBL/GenBank/DDBJ whole genome shotgun (WGS) entry which is preliminary data.</text>
</comment>
<proteinExistence type="predicted"/>